<protein>
    <submittedName>
        <fullName evidence="1">Uncharacterized protein</fullName>
    </submittedName>
</protein>
<dbReference type="Proteomes" id="UP000648075">
    <property type="component" value="Unassembled WGS sequence"/>
</dbReference>
<evidence type="ECO:0000313" key="2">
    <source>
        <dbReference type="Proteomes" id="UP000648075"/>
    </source>
</evidence>
<organism evidence="1 2">
    <name type="scientific">Novosphingobium colocasiae</name>
    <dbReference type="NCBI Taxonomy" id="1256513"/>
    <lineage>
        <taxon>Bacteria</taxon>
        <taxon>Pseudomonadati</taxon>
        <taxon>Pseudomonadota</taxon>
        <taxon>Alphaproteobacteria</taxon>
        <taxon>Sphingomonadales</taxon>
        <taxon>Sphingomonadaceae</taxon>
        <taxon>Novosphingobium</taxon>
    </lineage>
</organism>
<proteinExistence type="predicted"/>
<comment type="caution">
    <text evidence="1">The sequence shown here is derived from an EMBL/GenBank/DDBJ whole genome shotgun (WGS) entry which is preliminary data.</text>
</comment>
<reference evidence="1" key="1">
    <citation type="journal article" date="2014" name="Int. J. Syst. Evol. Microbiol.">
        <title>Complete genome sequence of Corynebacterium casei LMG S-19264T (=DSM 44701T), isolated from a smear-ripened cheese.</title>
        <authorList>
            <consortium name="US DOE Joint Genome Institute (JGI-PGF)"/>
            <person name="Walter F."/>
            <person name="Albersmeier A."/>
            <person name="Kalinowski J."/>
            <person name="Ruckert C."/>
        </authorList>
    </citation>
    <scope>NUCLEOTIDE SEQUENCE</scope>
    <source>
        <strain evidence="1">KCTC 32255</strain>
    </source>
</reference>
<evidence type="ECO:0000313" key="1">
    <source>
        <dbReference type="EMBL" id="GGZ00033.1"/>
    </source>
</evidence>
<reference evidence="1" key="2">
    <citation type="submission" date="2020-09" db="EMBL/GenBank/DDBJ databases">
        <authorList>
            <person name="Sun Q."/>
            <person name="Kim S."/>
        </authorList>
    </citation>
    <scope>NUCLEOTIDE SEQUENCE</scope>
    <source>
        <strain evidence="1">KCTC 32255</strain>
    </source>
</reference>
<name>A0A918PCJ7_9SPHN</name>
<dbReference type="EMBL" id="BMZA01000003">
    <property type="protein sequence ID" value="GGZ00033.1"/>
    <property type="molecule type" value="Genomic_DNA"/>
</dbReference>
<dbReference type="AlphaFoldDB" id="A0A918PCJ7"/>
<dbReference type="RefSeq" id="WP_189620398.1">
    <property type="nucleotide sequence ID" value="NZ_BMZA01000003.1"/>
</dbReference>
<gene>
    <name evidence="1" type="ORF">GCM10011614_13810</name>
</gene>
<accession>A0A918PCJ7</accession>
<sequence length="119" mass="13514">MKALIASIAAFEATLTASSARNDSDFEAHRRDAIELRRQIAVHRAEISTLFEQSIASPELRAQFRARFSALCSALALHQASWPVVAIELDNPDYQASRDSTRAKYREFFSWARTTLRDR</sequence>
<keyword evidence="2" id="KW-1185">Reference proteome</keyword>